<proteinExistence type="inferred from homology"/>
<keyword evidence="7" id="KW-1185">Reference proteome</keyword>
<dbReference type="AlphaFoldDB" id="A0A511W4J2"/>
<reference evidence="6 7" key="1">
    <citation type="submission" date="2019-07" db="EMBL/GenBank/DDBJ databases">
        <title>Whole genome shotgun sequence of Alkalibacillus haloalkaliphilus NBRC 103110.</title>
        <authorList>
            <person name="Hosoyama A."/>
            <person name="Uohara A."/>
            <person name="Ohji S."/>
            <person name="Ichikawa N."/>
        </authorList>
    </citation>
    <scope>NUCLEOTIDE SEQUENCE [LARGE SCALE GENOMIC DNA]</scope>
    <source>
        <strain evidence="6 7">NBRC 103110</strain>
    </source>
</reference>
<name>A0A511W4J2_9BACI</name>
<dbReference type="Pfam" id="PF01081">
    <property type="entry name" value="Aldolase"/>
    <property type="match status" value="1"/>
</dbReference>
<dbReference type="Proteomes" id="UP000321440">
    <property type="component" value="Unassembled WGS sequence"/>
</dbReference>
<dbReference type="PANTHER" id="PTHR30246:SF1">
    <property type="entry name" value="2-DEHYDRO-3-DEOXY-6-PHOSPHOGALACTONATE ALDOLASE-RELATED"/>
    <property type="match status" value="1"/>
</dbReference>
<organism evidence="6 7">
    <name type="scientific">Alkalibacillus haloalkaliphilus</name>
    <dbReference type="NCBI Taxonomy" id="94136"/>
    <lineage>
        <taxon>Bacteria</taxon>
        <taxon>Bacillati</taxon>
        <taxon>Bacillota</taxon>
        <taxon>Bacilli</taxon>
        <taxon>Bacillales</taxon>
        <taxon>Bacillaceae</taxon>
        <taxon>Alkalibacillus</taxon>
    </lineage>
</organism>
<dbReference type="InterPro" id="IPR013785">
    <property type="entry name" value="Aldolase_TIM"/>
</dbReference>
<gene>
    <name evidence="6" type="ORF">AHA02nite_17660</name>
</gene>
<dbReference type="NCBIfam" id="TIGR01182">
    <property type="entry name" value="eda"/>
    <property type="match status" value="1"/>
</dbReference>
<comment type="similarity">
    <text evidence="2">Belongs to the KHG/KDPG aldolase family.</text>
</comment>
<evidence type="ECO:0000256" key="4">
    <source>
        <dbReference type="ARBA" id="ARBA00023239"/>
    </source>
</evidence>
<dbReference type="PANTHER" id="PTHR30246">
    <property type="entry name" value="2-KETO-3-DEOXY-6-PHOSPHOGLUCONATE ALDOLASE"/>
    <property type="match status" value="1"/>
</dbReference>
<comment type="pathway">
    <text evidence="1">Carbohydrate acid metabolism.</text>
</comment>
<keyword evidence="4" id="KW-0456">Lyase</keyword>
<dbReference type="Gene3D" id="3.20.20.70">
    <property type="entry name" value="Aldolase class I"/>
    <property type="match status" value="1"/>
</dbReference>
<keyword evidence="5" id="KW-0119">Carbohydrate metabolism</keyword>
<accession>A0A511W4J2</accession>
<comment type="subunit">
    <text evidence="3">Homotrimer.</text>
</comment>
<dbReference type="NCBIfam" id="NF005119">
    <property type="entry name" value="PRK06552.1"/>
    <property type="match status" value="1"/>
</dbReference>
<sequence length="205" mass="22341">MKMYQALKRIESEQLVAVIRADDHKQAYQYVEACIRGGFNCIELTYTTPKVEKAIEQLKEQYPNILLGAGSVLEEVTAQSAIQAGADFVVSPGFNKEIAFKCNLEQVPYLPGCMTVTEMMSALSYGCSIIKLFPGSQFGPSAINQFKGPLPQVSIMPTGGVNLENINEWFEQGAFAVGIGGSLTQGSLEDIEAKARAFVEQVKES</sequence>
<protein>
    <submittedName>
        <fullName evidence="6">Bifunctional 2-keto-4-hydroxyglutarate aldolase/2-keto-3-deoxy-6-phosphogluconate aldolase</fullName>
    </submittedName>
</protein>
<dbReference type="InterPro" id="IPR000887">
    <property type="entry name" value="Aldlse_KDPG_KHG"/>
</dbReference>
<dbReference type="EMBL" id="BJYA01000012">
    <property type="protein sequence ID" value="GEN45990.1"/>
    <property type="molecule type" value="Genomic_DNA"/>
</dbReference>
<dbReference type="CDD" id="cd00452">
    <property type="entry name" value="KDPG_aldolase"/>
    <property type="match status" value="1"/>
</dbReference>
<evidence type="ECO:0000256" key="2">
    <source>
        <dbReference type="ARBA" id="ARBA00006906"/>
    </source>
</evidence>
<dbReference type="SUPFAM" id="SSF51569">
    <property type="entry name" value="Aldolase"/>
    <property type="match status" value="1"/>
</dbReference>
<dbReference type="GO" id="GO:0016829">
    <property type="term" value="F:lyase activity"/>
    <property type="evidence" value="ECO:0007669"/>
    <property type="project" value="UniProtKB-KW"/>
</dbReference>
<evidence type="ECO:0000256" key="1">
    <source>
        <dbReference type="ARBA" id="ARBA00004761"/>
    </source>
</evidence>
<comment type="caution">
    <text evidence="6">The sequence shown here is derived from an EMBL/GenBank/DDBJ whole genome shotgun (WGS) entry which is preliminary data.</text>
</comment>
<evidence type="ECO:0000256" key="3">
    <source>
        <dbReference type="ARBA" id="ARBA00011233"/>
    </source>
</evidence>
<evidence type="ECO:0000313" key="7">
    <source>
        <dbReference type="Proteomes" id="UP000321440"/>
    </source>
</evidence>
<evidence type="ECO:0000256" key="5">
    <source>
        <dbReference type="ARBA" id="ARBA00023277"/>
    </source>
</evidence>
<evidence type="ECO:0000313" key="6">
    <source>
        <dbReference type="EMBL" id="GEN45990.1"/>
    </source>
</evidence>